<gene>
    <name evidence="5" type="ORF">GCM10011489_21670</name>
</gene>
<comment type="caution">
    <text evidence="5">The sequence shown here is derived from an EMBL/GenBank/DDBJ whole genome shotgun (WGS) entry which is preliminary data.</text>
</comment>
<name>A0A916WTL4_9ACTN</name>
<protein>
    <submittedName>
        <fullName evidence="5">Methyltransferase</fullName>
    </submittedName>
</protein>
<evidence type="ECO:0000256" key="3">
    <source>
        <dbReference type="ARBA" id="ARBA00022691"/>
    </source>
</evidence>
<organism evidence="5 6">
    <name type="scientific">Gordonia jinhuaensis</name>
    <dbReference type="NCBI Taxonomy" id="1517702"/>
    <lineage>
        <taxon>Bacteria</taxon>
        <taxon>Bacillati</taxon>
        <taxon>Actinomycetota</taxon>
        <taxon>Actinomycetes</taxon>
        <taxon>Mycobacteriales</taxon>
        <taxon>Gordoniaceae</taxon>
        <taxon>Gordonia</taxon>
    </lineage>
</organism>
<evidence type="ECO:0000256" key="2">
    <source>
        <dbReference type="ARBA" id="ARBA00022679"/>
    </source>
</evidence>
<dbReference type="Pfam" id="PF08241">
    <property type="entry name" value="Methyltransf_11"/>
    <property type="match status" value="1"/>
</dbReference>
<evidence type="ECO:0000313" key="6">
    <source>
        <dbReference type="Proteomes" id="UP000621454"/>
    </source>
</evidence>
<sequence>MTKRWNHKIHYHSVVLEAIPANARSALDVGTGDGLLATDLRRVLDDVVAIDSDAAALARARSRDDRVRWIAGDVQEYRFARTFDVVASIATLHHLPDLACALRRFAELTAPGGVMVVVGLARSSGAADVAVDAAGVLAHRWLSSRRGYWEHSAPTVWPPPQTYAEVRECAMQVLPGVRWKRLAMFRYALVWHRPLDR</sequence>
<reference evidence="5" key="2">
    <citation type="submission" date="2020-09" db="EMBL/GenBank/DDBJ databases">
        <authorList>
            <person name="Sun Q."/>
            <person name="Zhou Y."/>
        </authorList>
    </citation>
    <scope>NUCLEOTIDE SEQUENCE</scope>
    <source>
        <strain evidence="5">CGMCC 1.12827</strain>
    </source>
</reference>
<evidence type="ECO:0000259" key="4">
    <source>
        <dbReference type="Pfam" id="PF08241"/>
    </source>
</evidence>
<keyword evidence="3" id="KW-0949">S-adenosyl-L-methionine</keyword>
<dbReference type="GO" id="GO:0032259">
    <property type="term" value="P:methylation"/>
    <property type="evidence" value="ECO:0007669"/>
    <property type="project" value="UniProtKB-KW"/>
</dbReference>
<keyword evidence="6" id="KW-1185">Reference proteome</keyword>
<evidence type="ECO:0000313" key="5">
    <source>
        <dbReference type="EMBL" id="GGB33191.1"/>
    </source>
</evidence>
<reference evidence="5" key="1">
    <citation type="journal article" date="2014" name="Int. J. Syst. Evol. Microbiol.">
        <title>Complete genome sequence of Corynebacterium casei LMG S-19264T (=DSM 44701T), isolated from a smear-ripened cheese.</title>
        <authorList>
            <consortium name="US DOE Joint Genome Institute (JGI-PGF)"/>
            <person name="Walter F."/>
            <person name="Albersmeier A."/>
            <person name="Kalinowski J."/>
            <person name="Ruckert C."/>
        </authorList>
    </citation>
    <scope>NUCLEOTIDE SEQUENCE</scope>
    <source>
        <strain evidence="5">CGMCC 1.12827</strain>
    </source>
</reference>
<dbReference type="PANTHER" id="PTHR43464">
    <property type="entry name" value="METHYLTRANSFERASE"/>
    <property type="match status" value="1"/>
</dbReference>
<dbReference type="CDD" id="cd02440">
    <property type="entry name" value="AdoMet_MTases"/>
    <property type="match status" value="1"/>
</dbReference>
<dbReference type="PANTHER" id="PTHR43464:SF19">
    <property type="entry name" value="UBIQUINONE BIOSYNTHESIS O-METHYLTRANSFERASE, MITOCHONDRIAL"/>
    <property type="match status" value="1"/>
</dbReference>
<dbReference type="EMBL" id="BMGC01000013">
    <property type="protein sequence ID" value="GGB33191.1"/>
    <property type="molecule type" value="Genomic_DNA"/>
</dbReference>
<dbReference type="Gene3D" id="3.40.50.150">
    <property type="entry name" value="Vaccinia Virus protein VP39"/>
    <property type="match status" value="1"/>
</dbReference>
<keyword evidence="1 5" id="KW-0489">Methyltransferase</keyword>
<feature type="domain" description="Methyltransferase type 11" evidence="4">
    <location>
        <begin position="27"/>
        <end position="117"/>
    </location>
</feature>
<dbReference type="Proteomes" id="UP000621454">
    <property type="component" value="Unassembled WGS sequence"/>
</dbReference>
<dbReference type="InterPro" id="IPR029063">
    <property type="entry name" value="SAM-dependent_MTases_sf"/>
</dbReference>
<keyword evidence="2" id="KW-0808">Transferase</keyword>
<dbReference type="SUPFAM" id="SSF53335">
    <property type="entry name" value="S-adenosyl-L-methionine-dependent methyltransferases"/>
    <property type="match status" value="1"/>
</dbReference>
<dbReference type="GO" id="GO:0008757">
    <property type="term" value="F:S-adenosylmethionine-dependent methyltransferase activity"/>
    <property type="evidence" value="ECO:0007669"/>
    <property type="project" value="InterPro"/>
</dbReference>
<dbReference type="InterPro" id="IPR013216">
    <property type="entry name" value="Methyltransf_11"/>
</dbReference>
<evidence type="ECO:0000256" key="1">
    <source>
        <dbReference type="ARBA" id="ARBA00022603"/>
    </source>
</evidence>
<dbReference type="AlphaFoldDB" id="A0A916WTL4"/>
<proteinExistence type="predicted"/>
<accession>A0A916WTL4</accession>